<comment type="caution">
    <text evidence="2">The sequence shown here is derived from an EMBL/GenBank/DDBJ whole genome shotgun (WGS) entry which is preliminary data.</text>
</comment>
<dbReference type="EMBL" id="SZQL01000001">
    <property type="protein sequence ID" value="TKK71451.1"/>
    <property type="molecule type" value="Genomic_DNA"/>
</dbReference>
<dbReference type="AlphaFoldDB" id="A0A4U3L848"/>
<dbReference type="RefSeq" id="WP_137259690.1">
    <property type="nucleotide sequence ID" value="NZ_SZQL01000001.1"/>
</dbReference>
<dbReference type="OrthoDB" id="597977at2"/>
<reference evidence="2 3" key="1">
    <citation type="submission" date="2019-05" db="EMBL/GenBank/DDBJ databases">
        <title>Panacibacter sp. strain 17mud1-8 Genome sequencing and assembly.</title>
        <authorList>
            <person name="Chhetri G."/>
        </authorList>
    </citation>
    <scope>NUCLEOTIDE SEQUENCE [LARGE SCALE GENOMIC DNA]</scope>
    <source>
        <strain evidence="2 3">17mud1-8</strain>
    </source>
</reference>
<organism evidence="2 3">
    <name type="scientific">Ilyomonas limi</name>
    <dbReference type="NCBI Taxonomy" id="2575867"/>
    <lineage>
        <taxon>Bacteria</taxon>
        <taxon>Pseudomonadati</taxon>
        <taxon>Bacteroidota</taxon>
        <taxon>Chitinophagia</taxon>
        <taxon>Chitinophagales</taxon>
        <taxon>Chitinophagaceae</taxon>
        <taxon>Ilyomonas</taxon>
    </lineage>
</organism>
<dbReference type="GO" id="GO:0003677">
    <property type="term" value="F:DNA binding"/>
    <property type="evidence" value="ECO:0007669"/>
    <property type="project" value="InterPro"/>
</dbReference>
<evidence type="ECO:0000313" key="3">
    <source>
        <dbReference type="Proteomes" id="UP000305848"/>
    </source>
</evidence>
<evidence type="ECO:0000313" key="2">
    <source>
        <dbReference type="EMBL" id="TKK71451.1"/>
    </source>
</evidence>
<protein>
    <submittedName>
        <fullName evidence="2">Helix-turn-helix domain-containing protein</fullName>
    </submittedName>
</protein>
<proteinExistence type="predicted"/>
<name>A0A4U3L848_9BACT</name>
<accession>A0A4U3L848</accession>
<sequence>MNYILQKEILTFEEACIYLGRSASSMYKLTSARLIPHYVPTGKLIYFKRTELDE</sequence>
<dbReference type="NCBIfam" id="TIGR01764">
    <property type="entry name" value="excise"/>
    <property type="match status" value="1"/>
</dbReference>
<evidence type="ECO:0000259" key="1">
    <source>
        <dbReference type="Pfam" id="PF12728"/>
    </source>
</evidence>
<dbReference type="Pfam" id="PF12728">
    <property type="entry name" value="HTH_17"/>
    <property type="match status" value="1"/>
</dbReference>
<dbReference type="Proteomes" id="UP000305848">
    <property type="component" value="Unassembled WGS sequence"/>
</dbReference>
<feature type="domain" description="Helix-turn-helix" evidence="1">
    <location>
        <begin position="10"/>
        <end position="54"/>
    </location>
</feature>
<gene>
    <name evidence="2" type="ORF">FC093_00015</name>
</gene>
<dbReference type="InterPro" id="IPR041657">
    <property type="entry name" value="HTH_17"/>
</dbReference>
<dbReference type="InterPro" id="IPR010093">
    <property type="entry name" value="SinI_DNA-bd"/>
</dbReference>
<keyword evidence="3" id="KW-1185">Reference proteome</keyword>